<feature type="binding site" evidence="14">
    <location>
        <begin position="118"/>
        <end position="124"/>
    </location>
    <ligand>
        <name>ATP</name>
        <dbReference type="ChEBI" id="CHEBI:30616"/>
    </ligand>
</feature>
<dbReference type="InterPro" id="IPR036615">
    <property type="entry name" value="Mur_ligase_C_dom_sf"/>
</dbReference>
<gene>
    <name evidence="14" type="primary">murC</name>
    <name evidence="18" type="ORF">H8712_11715</name>
</gene>
<evidence type="ECO:0000256" key="8">
    <source>
        <dbReference type="ARBA" id="ARBA00022840"/>
    </source>
</evidence>
<dbReference type="Proteomes" id="UP000661649">
    <property type="component" value="Unassembled WGS sequence"/>
</dbReference>
<keyword evidence="5 14" id="KW-0436">Ligase</keyword>
<keyword evidence="12 14" id="KW-0961">Cell wall biogenesis/degradation</keyword>
<evidence type="ECO:0000256" key="2">
    <source>
        <dbReference type="ARBA" id="ARBA00004752"/>
    </source>
</evidence>
<comment type="pathway">
    <text evidence="2 14">Cell wall biogenesis; peptidoglycan biosynthesis.</text>
</comment>
<evidence type="ECO:0000256" key="4">
    <source>
        <dbReference type="ARBA" id="ARBA00022490"/>
    </source>
</evidence>
<proteinExistence type="inferred from homology"/>
<dbReference type="SUPFAM" id="SSF51984">
    <property type="entry name" value="MurCD N-terminal domain"/>
    <property type="match status" value="1"/>
</dbReference>
<evidence type="ECO:0000256" key="5">
    <source>
        <dbReference type="ARBA" id="ARBA00022598"/>
    </source>
</evidence>
<accession>A0ABR7PCW8</accession>
<dbReference type="Gene3D" id="3.90.190.20">
    <property type="entry name" value="Mur ligase, C-terminal domain"/>
    <property type="match status" value="1"/>
</dbReference>
<keyword evidence="6 14" id="KW-0132">Cell division</keyword>
<dbReference type="NCBIfam" id="TIGR01082">
    <property type="entry name" value="murC"/>
    <property type="match status" value="1"/>
</dbReference>
<dbReference type="SUPFAM" id="SSF53244">
    <property type="entry name" value="MurD-like peptide ligases, peptide-binding domain"/>
    <property type="match status" value="1"/>
</dbReference>
<keyword evidence="4 14" id="KW-0963">Cytoplasm</keyword>
<keyword evidence="11 14" id="KW-0131">Cell cycle</keyword>
<evidence type="ECO:0000256" key="10">
    <source>
        <dbReference type="ARBA" id="ARBA00022984"/>
    </source>
</evidence>
<evidence type="ECO:0000259" key="17">
    <source>
        <dbReference type="Pfam" id="PF08245"/>
    </source>
</evidence>
<keyword evidence="10 14" id="KW-0573">Peptidoglycan synthesis</keyword>
<keyword evidence="19" id="KW-1185">Reference proteome</keyword>
<dbReference type="Gene3D" id="3.40.50.720">
    <property type="entry name" value="NAD(P)-binding Rossmann-like Domain"/>
    <property type="match status" value="1"/>
</dbReference>
<dbReference type="Pfam" id="PF01225">
    <property type="entry name" value="Mur_ligase"/>
    <property type="match status" value="1"/>
</dbReference>
<evidence type="ECO:0000256" key="12">
    <source>
        <dbReference type="ARBA" id="ARBA00023316"/>
    </source>
</evidence>
<comment type="subcellular location">
    <subcellularLocation>
        <location evidence="1 14">Cytoplasm</location>
    </subcellularLocation>
</comment>
<feature type="domain" description="Mur ligase N-terminal catalytic" evidence="15">
    <location>
        <begin position="11"/>
        <end position="110"/>
    </location>
</feature>
<dbReference type="HAMAP" id="MF_00046">
    <property type="entry name" value="MurC"/>
    <property type="match status" value="1"/>
</dbReference>
<dbReference type="PANTHER" id="PTHR43445:SF3">
    <property type="entry name" value="UDP-N-ACETYLMURAMATE--L-ALANINE LIGASE"/>
    <property type="match status" value="1"/>
</dbReference>
<dbReference type="PANTHER" id="PTHR43445">
    <property type="entry name" value="UDP-N-ACETYLMURAMATE--L-ALANINE LIGASE-RELATED"/>
    <property type="match status" value="1"/>
</dbReference>
<dbReference type="InterPro" id="IPR036565">
    <property type="entry name" value="Mur-like_cat_sf"/>
</dbReference>
<comment type="caution">
    <text evidence="18">The sequence shown here is derived from an EMBL/GenBank/DDBJ whole genome shotgun (WGS) entry which is preliminary data.</text>
</comment>
<evidence type="ECO:0000259" key="16">
    <source>
        <dbReference type="Pfam" id="PF02875"/>
    </source>
</evidence>
<evidence type="ECO:0000313" key="18">
    <source>
        <dbReference type="EMBL" id="MBC8629273.1"/>
    </source>
</evidence>
<feature type="domain" description="Mur ligase C-terminal" evidence="16">
    <location>
        <begin position="318"/>
        <end position="447"/>
    </location>
</feature>
<dbReference type="RefSeq" id="WP_118701404.1">
    <property type="nucleotide sequence ID" value="NZ_JACRTP010000004.1"/>
</dbReference>
<evidence type="ECO:0000256" key="1">
    <source>
        <dbReference type="ARBA" id="ARBA00004496"/>
    </source>
</evidence>
<evidence type="ECO:0000256" key="11">
    <source>
        <dbReference type="ARBA" id="ARBA00023306"/>
    </source>
</evidence>
<dbReference type="Gene3D" id="3.40.1190.10">
    <property type="entry name" value="Mur-like, catalytic domain"/>
    <property type="match status" value="1"/>
</dbReference>
<sequence>MYEIDFNKPLHIHFIGIGGISMSGLAEILLKEDFKISGSDAKPSDLVTHLESLGAKVYIGQRASNITDDIELVIYTAAIHPDNPEFACAKEKQIPMLTRAELLGQIMRNYETPIAVSGTHGKTTTTSMISHILLEADADPTISVGGILPAIHGNIRVGESETFVTEACEYTNSFLSFFPKISIILNIDADHLDFFKDIDDIRHSFRLFAEKLPKDGTLIINQDIPNVAEITKDLPCEIISYALEQNADYTAANIEFDETAHASFDCMEKGTLLGHFSLSVPGIHNVSNALSAITLGRKLGLSLESIQKGLLHFGGTDRRFQYKGKVGGVTVIDDYAHHPTEIAATLRTAKNYPHKTIWCVFQPHTYTRTKALMDEFAQALSLADKVVLADIYAARETDTLGISSKDLQEKISLLGTDAHYFSTFDEIEDFLLENCVPQDLLITMGAGDVYKIGEHLLGL</sequence>
<evidence type="ECO:0000256" key="6">
    <source>
        <dbReference type="ARBA" id="ARBA00022618"/>
    </source>
</evidence>
<dbReference type="InterPro" id="IPR000713">
    <property type="entry name" value="Mur_ligase_N"/>
</dbReference>
<dbReference type="SUPFAM" id="SSF53623">
    <property type="entry name" value="MurD-like peptide ligases, catalytic domain"/>
    <property type="match status" value="1"/>
</dbReference>
<dbReference type="InterPro" id="IPR004101">
    <property type="entry name" value="Mur_ligase_C"/>
</dbReference>
<comment type="function">
    <text evidence="14">Cell wall formation.</text>
</comment>
<dbReference type="InterPro" id="IPR050061">
    <property type="entry name" value="MurCDEF_pg_biosynth"/>
</dbReference>
<keyword evidence="9 14" id="KW-0133">Cell shape</keyword>
<evidence type="ECO:0000256" key="14">
    <source>
        <dbReference type="HAMAP-Rule" id="MF_00046"/>
    </source>
</evidence>
<keyword evidence="8 14" id="KW-0067">ATP-binding</keyword>
<comment type="similarity">
    <text evidence="14">Belongs to the MurCDEF family.</text>
</comment>
<feature type="domain" description="Mur ligase central" evidence="17">
    <location>
        <begin position="116"/>
        <end position="295"/>
    </location>
</feature>
<evidence type="ECO:0000259" key="15">
    <source>
        <dbReference type="Pfam" id="PF01225"/>
    </source>
</evidence>
<dbReference type="EMBL" id="JACRTP010000004">
    <property type="protein sequence ID" value="MBC8629273.1"/>
    <property type="molecule type" value="Genomic_DNA"/>
</dbReference>
<evidence type="ECO:0000256" key="9">
    <source>
        <dbReference type="ARBA" id="ARBA00022960"/>
    </source>
</evidence>
<evidence type="ECO:0000256" key="13">
    <source>
        <dbReference type="ARBA" id="ARBA00047833"/>
    </source>
</evidence>
<dbReference type="EC" id="6.3.2.8" evidence="3 14"/>
<dbReference type="Pfam" id="PF08245">
    <property type="entry name" value="Mur_ligase_M"/>
    <property type="match status" value="1"/>
</dbReference>
<evidence type="ECO:0000256" key="7">
    <source>
        <dbReference type="ARBA" id="ARBA00022741"/>
    </source>
</evidence>
<comment type="catalytic activity">
    <reaction evidence="13 14">
        <text>UDP-N-acetyl-alpha-D-muramate + L-alanine + ATP = UDP-N-acetyl-alpha-D-muramoyl-L-alanine + ADP + phosphate + H(+)</text>
        <dbReference type="Rhea" id="RHEA:23372"/>
        <dbReference type="ChEBI" id="CHEBI:15378"/>
        <dbReference type="ChEBI" id="CHEBI:30616"/>
        <dbReference type="ChEBI" id="CHEBI:43474"/>
        <dbReference type="ChEBI" id="CHEBI:57972"/>
        <dbReference type="ChEBI" id="CHEBI:70757"/>
        <dbReference type="ChEBI" id="CHEBI:83898"/>
        <dbReference type="ChEBI" id="CHEBI:456216"/>
        <dbReference type="EC" id="6.3.2.8"/>
    </reaction>
</comment>
<evidence type="ECO:0000313" key="19">
    <source>
        <dbReference type="Proteomes" id="UP000661649"/>
    </source>
</evidence>
<reference evidence="18 19" key="1">
    <citation type="submission" date="2020-08" db="EMBL/GenBank/DDBJ databases">
        <title>Genome public.</title>
        <authorList>
            <person name="Liu C."/>
            <person name="Sun Q."/>
        </authorList>
    </citation>
    <scope>NUCLEOTIDE SEQUENCE [LARGE SCALE GENOMIC DNA]</scope>
    <source>
        <strain evidence="18 19">3_YM_SP_D4_24.mj</strain>
    </source>
</reference>
<keyword evidence="7 14" id="KW-0547">Nucleotide-binding</keyword>
<dbReference type="InterPro" id="IPR013221">
    <property type="entry name" value="Mur_ligase_cen"/>
</dbReference>
<dbReference type="InterPro" id="IPR005758">
    <property type="entry name" value="UDP-N-AcMur_Ala_ligase_MurC"/>
</dbReference>
<dbReference type="GO" id="GO:0008763">
    <property type="term" value="F:UDP-N-acetylmuramate-L-alanine ligase activity"/>
    <property type="evidence" value="ECO:0007669"/>
    <property type="project" value="UniProtKB-EC"/>
</dbReference>
<name>A0ABR7PCW8_9FIRM</name>
<organism evidence="18 19">
    <name type="scientific">Blautia stercoris</name>
    <dbReference type="NCBI Taxonomy" id="871664"/>
    <lineage>
        <taxon>Bacteria</taxon>
        <taxon>Bacillati</taxon>
        <taxon>Bacillota</taxon>
        <taxon>Clostridia</taxon>
        <taxon>Lachnospirales</taxon>
        <taxon>Lachnospiraceae</taxon>
        <taxon>Blautia</taxon>
    </lineage>
</organism>
<protein>
    <recommendedName>
        <fullName evidence="3 14">UDP-N-acetylmuramate--L-alanine ligase</fullName>
        <ecNumber evidence="3 14">6.3.2.8</ecNumber>
    </recommendedName>
    <alternativeName>
        <fullName evidence="14">UDP-N-acetylmuramoyl-L-alanine synthetase</fullName>
    </alternativeName>
</protein>
<evidence type="ECO:0000256" key="3">
    <source>
        <dbReference type="ARBA" id="ARBA00012211"/>
    </source>
</evidence>
<dbReference type="Pfam" id="PF02875">
    <property type="entry name" value="Mur_ligase_C"/>
    <property type="match status" value="1"/>
</dbReference>